<keyword evidence="1" id="KW-0614">Plasmid</keyword>
<organism evidence="1 2">
    <name type="scientific">Allocoleopsis franciscana PCC 7113</name>
    <dbReference type="NCBI Taxonomy" id="1173027"/>
    <lineage>
        <taxon>Bacteria</taxon>
        <taxon>Bacillati</taxon>
        <taxon>Cyanobacteriota</taxon>
        <taxon>Cyanophyceae</taxon>
        <taxon>Coleofasciculales</taxon>
        <taxon>Coleofasciculaceae</taxon>
        <taxon>Allocoleopsis</taxon>
        <taxon>Allocoleopsis franciscana</taxon>
    </lineage>
</organism>
<dbReference type="AlphaFoldDB" id="K9WPG6"/>
<keyword evidence="2" id="KW-1185">Reference proteome</keyword>
<geneLocation type="plasmid" evidence="1 2">
    <name>pMIC7113.05</name>
</geneLocation>
<accession>K9WPG6</accession>
<name>K9WPG6_9CYAN</name>
<dbReference type="HOGENOM" id="CLU_164712_0_0_3"/>
<dbReference type="Proteomes" id="UP000010471">
    <property type="component" value="Plasmid pMIC7113.05"/>
</dbReference>
<sequence length="101" mass="11783">MTNVDFDIIAFNGLTGECLTTDDVLPIQYLPCSTPEFERGIWEAVTEAPGRNWDETEKEYLRRNDGIRETLADWAEFMKFSHCWTNANVEFIRPYLKESNV</sequence>
<gene>
    <name evidence="1" type="ORF">Mic7113_6728</name>
</gene>
<proteinExistence type="predicted"/>
<evidence type="ECO:0000313" key="2">
    <source>
        <dbReference type="Proteomes" id="UP000010471"/>
    </source>
</evidence>
<protein>
    <submittedName>
        <fullName evidence="1">Uncharacterized protein</fullName>
    </submittedName>
</protein>
<reference evidence="1 2" key="1">
    <citation type="submission" date="2012-06" db="EMBL/GenBank/DDBJ databases">
        <title>Finished plasmid 5 of genome of Microcoleus sp. PCC 7113.</title>
        <authorList>
            <consortium name="US DOE Joint Genome Institute"/>
            <person name="Gugger M."/>
            <person name="Coursin T."/>
            <person name="Rippka R."/>
            <person name="Tandeau De Marsac N."/>
            <person name="Huntemann M."/>
            <person name="Wei C.-L."/>
            <person name="Han J."/>
            <person name="Detter J.C."/>
            <person name="Han C."/>
            <person name="Tapia R."/>
            <person name="Chen A."/>
            <person name="Kyrpides N."/>
            <person name="Mavromatis K."/>
            <person name="Markowitz V."/>
            <person name="Szeto E."/>
            <person name="Ivanova N."/>
            <person name="Pagani I."/>
            <person name="Pati A."/>
            <person name="Goodwin L."/>
            <person name="Nordberg H.P."/>
            <person name="Cantor M.N."/>
            <person name="Hua S.X."/>
            <person name="Woyke T."/>
            <person name="Kerfeld C.A."/>
        </authorList>
    </citation>
    <scope>NUCLEOTIDE SEQUENCE [LARGE SCALE GENOMIC DNA]</scope>
    <source>
        <strain evidence="1 2">PCC 7113</strain>
        <plasmid evidence="1 2">pMIC7113.05</plasmid>
    </source>
</reference>
<dbReference type="KEGG" id="mic:Mic7113_6728"/>
<dbReference type="RefSeq" id="WP_015186298.1">
    <property type="nucleotide sequence ID" value="NC_019741.1"/>
</dbReference>
<dbReference type="EMBL" id="CP003635">
    <property type="protein sequence ID" value="AFZ22290.1"/>
    <property type="molecule type" value="Genomic_DNA"/>
</dbReference>
<evidence type="ECO:0000313" key="1">
    <source>
        <dbReference type="EMBL" id="AFZ22290.1"/>
    </source>
</evidence>